<accession>A0AAE0SRZ5</accession>
<reference evidence="1" key="3">
    <citation type="submission" date="2023-05" db="EMBL/GenBank/DDBJ databases">
        <authorList>
            <person name="Smith C.H."/>
        </authorList>
    </citation>
    <scope>NUCLEOTIDE SEQUENCE</scope>
    <source>
        <strain evidence="1">CHS0354</strain>
        <tissue evidence="1">Mantle</tissue>
    </source>
</reference>
<name>A0AAE0SRZ5_9BIVA</name>
<evidence type="ECO:0000313" key="1">
    <source>
        <dbReference type="EMBL" id="KAK3597081.1"/>
    </source>
</evidence>
<reference evidence="1" key="2">
    <citation type="journal article" date="2021" name="Genome Biol. Evol.">
        <title>Developing a high-quality reference genome for a parasitic bivalve with doubly uniparental inheritance (Bivalvia: Unionida).</title>
        <authorList>
            <person name="Smith C.H."/>
        </authorList>
    </citation>
    <scope>NUCLEOTIDE SEQUENCE</scope>
    <source>
        <strain evidence="1">CHS0354</strain>
        <tissue evidence="1">Mantle</tissue>
    </source>
</reference>
<proteinExistence type="predicted"/>
<dbReference type="AlphaFoldDB" id="A0AAE0SRZ5"/>
<evidence type="ECO:0000313" key="2">
    <source>
        <dbReference type="Proteomes" id="UP001195483"/>
    </source>
</evidence>
<comment type="caution">
    <text evidence="1">The sequence shown here is derived from an EMBL/GenBank/DDBJ whole genome shotgun (WGS) entry which is preliminary data.</text>
</comment>
<sequence>MLLILTNQHDTVIVYKLSTSIFGMTWDSVSDVFADEGAIVLCKTGIISLKLLILENVEQHK</sequence>
<protein>
    <submittedName>
        <fullName evidence="1">Uncharacterized protein</fullName>
    </submittedName>
</protein>
<dbReference type="EMBL" id="JAEAOA010001337">
    <property type="protein sequence ID" value="KAK3597081.1"/>
    <property type="molecule type" value="Genomic_DNA"/>
</dbReference>
<feature type="non-terminal residue" evidence="1">
    <location>
        <position position="61"/>
    </location>
</feature>
<keyword evidence="2" id="KW-1185">Reference proteome</keyword>
<reference evidence="1" key="1">
    <citation type="journal article" date="2021" name="Genome Biol. Evol.">
        <title>A High-Quality Reference Genome for a Parasitic Bivalve with Doubly Uniparental Inheritance (Bivalvia: Unionida).</title>
        <authorList>
            <person name="Smith C.H."/>
        </authorList>
    </citation>
    <scope>NUCLEOTIDE SEQUENCE</scope>
    <source>
        <strain evidence="1">CHS0354</strain>
    </source>
</reference>
<organism evidence="1 2">
    <name type="scientific">Potamilus streckersoni</name>
    <dbReference type="NCBI Taxonomy" id="2493646"/>
    <lineage>
        <taxon>Eukaryota</taxon>
        <taxon>Metazoa</taxon>
        <taxon>Spiralia</taxon>
        <taxon>Lophotrochozoa</taxon>
        <taxon>Mollusca</taxon>
        <taxon>Bivalvia</taxon>
        <taxon>Autobranchia</taxon>
        <taxon>Heteroconchia</taxon>
        <taxon>Palaeoheterodonta</taxon>
        <taxon>Unionida</taxon>
        <taxon>Unionoidea</taxon>
        <taxon>Unionidae</taxon>
        <taxon>Ambleminae</taxon>
        <taxon>Lampsilini</taxon>
        <taxon>Potamilus</taxon>
    </lineage>
</organism>
<dbReference type="Proteomes" id="UP001195483">
    <property type="component" value="Unassembled WGS sequence"/>
</dbReference>
<gene>
    <name evidence="1" type="ORF">CHS0354_022088</name>
</gene>